<feature type="domain" description="RNase III" evidence="5">
    <location>
        <begin position="10"/>
        <end position="107"/>
    </location>
</feature>
<accession>A0A1Y4LSF0</accession>
<comment type="cofactor">
    <cofactor evidence="4">
        <name>Mg(2+)</name>
        <dbReference type="ChEBI" id="CHEBI:18420"/>
    </cofactor>
</comment>
<sequence length="128" mass="14591">MEIVTENATSLAWIGDAIMTLKVREHILKKGYRKADILQKKSARICSAKGQACILSTLREENFFNEVECEILQRGRNATIHSKAKNADGKTYLEATALEALIGYLYLYEHQDRLEQLLDKVIEYGDKL</sequence>
<evidence type="ECO:0000259" key="5">
    <source>
        <dbReference type="Pfam" id="PF00636"/>
    </source>
</evidence>
<name>A0A1Y4LSF0_9FIRM</name>
<evidence type="ECO:0000256" key="1">
    <source>
        <dbReference type="ARBA" id="ARBA00022722"/>
    </source>
</evidence>
<dbReference type="PANTHER" id="PTHR34276">
    <property type="entry name" value="MINI-RIBONUCLEASE 3"/>
    <property type="match status" value="1"/>
</dbReference>
<dbReference type="InterPro" id="IPR000999">
    <property type="entry name" value="RNase_III_dom"/>
</dbReference>
<keyword evidence="4" id="KW-0690">Ribosome biogenesis</keyword>
<dbReference type="PANTHER" id="PTHR34276:SF1">
    <property type="entry name" value="MINI-RIBONUCLEASE 3"/>
    <property type="match status" value="1"/>
</dbReference>
<evidence type="ECO:0000256" key="3">
    <source>
        <dbReference type="ARBA" id="ARBA00022801"/>
    </source>
</evidence>
<dbReference type="SUPFAM" id="SSF69065">
    <property type="entry name" value="RNase III domain-like"/>
    <property type="match status" value="1"/>
</dbReference>
<comment type="caution">
    <text evidence="6">The sequence shown here is derived from an EMBL/GenBank/DDBJ whole genome shotgun (WGS) entry which is preliminary data.</text>
</comment>
<keyword evidence="2 4" id="KW-0255">Endonuclease</keyword>
<keyword evidence="4" id="KW-0963">Cytoplasm</keyword>
<evidence type="ECO:0000256" key="4">
    <source>
        <dbReference type="HAMAP-Rule" id="MF_01468"/>
    </source>
</evidence>
<gene>
    <name evidence="4" type="primary">mrnC</name>
    <name evidence="6" type="ORF">B5F14_07060</name>
</gene>
<keyword evidence="4" id="KW-0699">rRNA-binding</keyword>
<dbReference type="RefSeq" id="WP_022355958.1">
    <property type="nucleotide sequence ID" value="NZ_CABKSV010000071.1"/>
</dbReference>
<dbReference type="Gene3D" id="1.10.1520.10">
    <property type="entry name" value="Ribonuclease III domain"/>
    <property type="match status" value="1"/>
</dbReference>
<feature type="active site" evidence="4">
    <location>
        <position position="16"/>
    </location>
</feature>
<keyword evidence="4" id="KW-0694">RNA-binding</keyword>
<keyword evidence="4" id="KW-0698">rRNA processing</keyword>
<dbReference type="HAMAP" id="MF_01468">
    <property type="entry name" value="RNase_Mini_III"/>
    <property type="match status" value="1"/>
</dbReference>
<dbReference type="EMBL" id="NFKM01000013">
    <property type="protein sequence ID" value="OUP59573.1"/>
    <property type="molecule type" value="Genomic_DNA"/>
</dbReference>
<dbReference type="GO" id="GO:0004525">
    <property type="term" value="F:ribonuclease III activity"/>
    <property type="evidence" value="ECO:0007669"/>
    <property type="project" value="InterPro"/>
</dbReference>
<comment type="subunit">
    <text evidence="4">Homodimer.</text>
</comment>
<keyword evidence="7" id="KW-1185">Reference proteome</keyword>
<reference evidence="7" key="1">
    <citation type="submission" date="2017-04" db="EMBL/GenBank/DDBJ databases">
        <title>Function of individual gut microbiota members based on whole genome sequencing of pure cultures obtained from chicken caecum.</title>
        <authorList>
            <person name="Medvecky M."/>
            <person name="Cejkova D."/>
            <person name="Polansky O."/>
            <person name="Karasova D."/>
            <person name="Kubasova T."/>
            <person name="Cizek A."/>
            <person name="Rychlik I."/>
        </authorList>
    </citation>
    <scope>NUCLEOTIDE SEQUENCE [LARGE SCALE GENOMIC DNA]</scope>
    <source>
        <strain evidence="7">An178</strain>
    </source>
</reference>
<dbReference type="InterPro" id="IPR008226">
    <property type="entry name" value="Mini3_fam"/>
</dbReference>
<comment type="subcellular location">
    <subcellularLocation>
        <location evidence="4">Cytoplasm</location>
    </subcellularLocation>
</comment>
<keyword evidence="1 4" id="KW-0540">Nuclease</keyword>
<dbReference type="AlphaFoldDB" id="A0A1Y4LSF0"/>
<comment type="similarity">
    <text evidence="4">Belongs to the MrnC RNase family.</text>
</comment>
<evidence type="ECO:0000256" key="2">
    <source>
        <dbReference type="ARBA" id="ARBA00022759"/>
    </source>
</evidence>
<proteinExistence type="inferred from homology"/>
<keyword evidence="3 4" id="KW-0378">Hydrolase</keyword>
<dbReference type="PIRSF" id="PIRSF005520">
    <property type="entry name" value="UCP005520"/>
    <property type="match status" value="1"/>
</dbReference>
<dbReference type="Pfam" id="PF00636">
    <property type="entry name" value="Ribonuclease_3"/>
    <property type="match status" value="1"/>
</dbReference>
<organism evidence="6 7">
    <name type="scientific">Faecalitalea cylindroides</name>
    <dbReference type="NCBI Taxonomy" id="39483"/>
    <lineage>
        <taxon>Bacteria</taxon>
        <taxon>Bacillati</taxon>
        <taxon>Bacillota</taxon>
        <taxon>Erysipelotrichia</taxon>
        <taxon>Erysipelotrichales</taxon>
        <taxon>Erysipelotrichaceae</taxon>
        <taxon>Faecalitalea</taxon>
    </lineage>
</organism>
<comment type="function">
    <text evidence="4">Involved in correct processing of both the 5' and 3' ends of 23S rRNA precursor. Processes 30S rRNA precursor transcript even in absence of ribonuclease 3 (Rnc); Rnc processes 30S rRNA into smaller rRNA precursors.</text>
</comment>
<evidence type="ECO:0000313" key="6">
    <source>
        <dbReference type="EMBL" id="OUP59573.1"/>
    </source>
</evidence>
<dbReference type="GO" id="GO:0005737">
    <property type="term" value="C:cytoplasm"/>
    <property type="evidence" value="ECO:0007669"/>
    <property type="project" value="UniProtKB-SubCell"/>
</dbReference>
<evidence type="ECO:0000313" key="7">
    <source>
        <dbReference type="Proteomes" id="UP000195447"/>
    </source>
</evidence>
<keyword evidence="4" id="KW-0460">Magnesium</keyword>
<dbReference type="Proteomes" id="UP000195447">
    <property type="component" value="Unassembled WGS sequence"/>
</dbReference>
<dbReference type="GO" id="GO:0006364">
    <property type="term" value="P:rRNA processing"/>
    <property type="evidence" value="ECO:0007669"/>
    <property type="project" value="UniProtKB-UniRule"/>
</dbReference>
<dbReference type="InterPro" id="IPR036389">
    <property type="entry name" value="RNase_III_sf"/>
</dbReference>
<dbReference type="GO" id="GO:0019843">
    <property type="term" value="F:rRNA binding"/>
    <property type="evidence" value="ECO:0007669"/>
    <property type="project" value="UniProtKB-UniRule"/>
</dbReference>
<protein>
    <recommendedName>
        <fullName evidence="4">Mini-ribonuclease 3</fullName>
        <shortName evidence="4">Mini-3</shortName>
        <shortName evidence="4">Mini-RNase 3</shortName>
        <ecNumber evidence="4">3.1.26.-</ecNumber>
    </recommendedName>
    <alternativeName>
        <fullName evidence="4">Mini-RNase III</fullName>
        <shortName evidence="4">Mini-III</shortName>
    </alternativeName>
</protein>
<dbReference type="EC" id="3.1.26.-" evidence="4"/>